<proteinExistence type="predicted"/>
<feature type="domain" description="EfeO-type cupredoxin-like" evidence="2">
    <location>
        <begin position="10"/>
        <end position="104"/>
    </location>
</feature>
<evidence type="ECO:0000313" key="4">
    <source>
        <dbReference type="Proteomes" id="UP001500827"/>
    </source>
</evidence>
<evidence type="ECO:0000256" key="1">
    <source>
        <dbReference type="SAM" id="SignalP"/>
    </source>
</evidence>
<name>A0ABP7LMC4_9SPHN</name>
<dbReference type="Proteomes" id="UP001500827">
    <property type="component" value="Unassembled WGS sequence"/>
</dbReference>
<dbReference type="InterPro" id="IPR028096">
    <property type="entry name" value="EfeO_Cupredoxin"/>
</dbReference>
<dbReference type="Gene3D" id="2.60.40.420">
    <property type="entry name" value="Cupredoxins - blue copper proteins"/>
    <property type="match status" value="1"/>
</dbReference>
<dbReference type="RefSeq" id="WP_344699832.1">
    <property type="nucleotide sequence ID" value="NZ_BAABBM010000001.1"/>
</dbReference>
<dbReference type="Pfam" id="PF13473">
    <property type="entry name" value="Cupredoxin_1"/>
    <property type="match status" value="1"/>
</dbReference>
<accession>A0ABP7LMC4</accession>
<keyword evidence="4" id="KW-1185">Reference proteome</keyword>
<protein>
    <submittedName>
        <fullName evidence="3">Cupredoxin family copper-binding protein</fullName>
    </submittedName>
</protein>
<dbReference type="InterPro" id="IPR008972">
    <property type="entry name" value="Cupredoxin"/>
</dbReference>
<evidence type="ECO:0000259" key="2">
    <source>
        <dbReference type="Pfam" id="PF13473"/>
    </source>
</evidence>
<feature type="signal peptide" evidence="1">
    <location>
        <begin position="1"/>
        <end position="24"/>
    </location>
</feature>
<comment type="caution">
    <text evidence="3">The sequence shown here is derived from an EMBL/GenBank/DDBJ whole genome shotgun (WGS) entry which is preliminary data.</text>
</comment>
<reference evidence="4" key="1">
    <citation type="journal article" date="2019" name="Int. J. Syst. Evol. Microbiol.">
        <title>The Global Catalogue of Microorganisms (GCM) 10K type strain sequencing project: providing services to taxonomists for standard genome sequencing and annotation.</title>
        <authorList>
            <consortium name="The Broad Institute Genomics Platform"/>
            <consortium name="The Broad Institute Genome Sequencing Center for Infectious Disease"/>
            <person name="Wu L."/>
            <person name="Ma J."/>
        </authorList>
    </citation>
    <scope>NUCLEOTIDE SEQUENCE [LARGE SCALE GENOMIC DNA]</scope>
    <source>
        <strain evidence="4">JCM 17543</strain>
    </source>
</reference>
<keyword evidence="1" id="KW-0732">Signal</keyword>
<feature type="chain" id="PRO_5046651876" evidence="1">
    <location>
        <begin position="25"/>
        <end position="107"/>
    </location>
</feature>
<organism evidence="3 4">
    <name type="scientific">Sphingomonas limnosediminicola</name>
    <dbReference type="NCBI Taxonomy" id="940133"/>
    <lineage>
        <taxon>Bacteria</taxon>
        <taxon>Pseudomonadati</taxon>
        <taxon>Pseudomonadota</taxon>
        <taxon>Alphaproteobacteria</taxon>
        <taxon>Sphingomonadales</taxon>
        <taxon>Sphingomonadaceae</taxon>
        <taxon>Sphingomonas</taxon>
    </lineage>
</organism>
<dbReference type="SUPFAM" id="SSF49503">
    <property type="entry name" value="Cupredoxins"/>
    <property type="match status" value="1"/>
</dbReference>
<dbReference type="EMBL" id="BAABBM010000001">
    <property type="protein sequence ID" value="GAA3903712.1"/>
    <property type="molecule type" value="Genomic_DNA"/>
</dbReference>
<evidence type="ECO:0000313" key="3">
    <source>
        <dbReference type="EMBL" id="GAA3903712.1"/>
    </source>
</evidence>
<sequence>MRSRRHPLYALSVGALLLASPAAAAPRTWTVVIDKMKFGPLPGRLHRGDAIIWVNRDFLRHTATAEDHSFDVDLPAGTKAKTVLKSAGAIAFACRYHPGMRGMLQVR</sequence>
<gene>
    <name evidence="3" type="ORF">GCM10022276_22970</name>
</gene>